<sequence>MNNHKTTQTINSPGSNDLSIVIPVHTRHLPKLLVLINNLYESLQSVKYKWEIVAVVSPLKHTSLKKQKISLSFRKKLHLTYSNNGLSPAAARNIGARRAKGKTILFVDSDMEFNHKTFYKLKKYIYLLESKNPVASIYPNFLKPKEFESQLQRCEFLEDLRSYQSYKDGEYIKTLSGGFCLVRKGVFKKLGGFNERIGASEDREFAAKLINRGYKIIIAEDIKVYHSYPSSLKNILKRKRWHAKGNAKLSYIYPEFFDRPLLKWIKTNIKRIWYAALRLDYIYIFYTMFVITYYTVWFYYYKTKNRALHAKLVNSGELPKRALTMREAMAFSINTDSKNYVSQKKY</sequence>
<keyword evidence="1" id="KW-0472">Membrane</keyword>
<dbReference type="Gene3D" id="3.90.550.10">
    <property type="entry name" value="Spore Coat Polysaccharide Biosynthesis Protein SpsA, Chain A"/>
    <property type="match status" value="1"/>
</dbReference>
<dbReference type="InterPro" id="IPR029044">
    <property type="entry name" value="Nucleotide-diphossugar_trans"/>
</dbReference>
<dbReference type="AlphaFoldDB" id="A0A1F8BDH1"/>
<dbReference type="Proteomes" id="UP000177082">
    <property type="component" value="Unassembled WGS sequence"/>
</dbReference>
<dbReference type="SUPFAM" id="SSF53448">
    <property type="entry name" value="Nucleotide-diphospho-sugar transferases"/>
    <property type="match status" value="1"/>
</dbReference>
<dbReference type="PANTHER" id="PTHR43179">
    <property type="entry name" value="RHAMNOSYLTRANSFERASE WBBL"/>
    <property type="match status" value="1"/>
</dbReference>
<protein>
    <recommendedName>
        <fullName evidence="2">Glycosyltransferase 2-like domain-containing protein</fullName>
    </recommendedName>
</protein>
<gene>
    <name evidence="3" type="ORF">A2961_04900</name>
</gene>
<comment type="caution">
    <text evidence="3">The sequence shown here is derived from an EMBL/GenBank/DDBJ whole genome shotgun (WGS) entry which is preliminary data.</text>
</comment>
<dbReference type="Pfam" id="PF00535">
    <property type="entry name" value="Glycos_transf_2"/>
    <property type="match status" value="1"/>
</dbReference>
<evidence type="ECO:0000256" key="1">
    <source>
        <dbReference type="SAM" id="Phobius"/>
    </source>
</evidence>
<feature type="transmembrane region" description="Helical" evidence="1">
    <location>
        <begin position="281"/>
        <end position="301"/>
    </location>
</feature>
<proteinExistence type="predicted"/>
<keyword evidence="1" id="KW-0812">Transmembrane</keyword>
<dbReference type="STRING" id="1802519.A2961_04900"/>
<organism evidence="3 4">
    <name type="scientific">Candidatus Woesebacteria bacterium RIFCSPLOWO2_01_FULL_39_21</name>
    <dbReference type="NCBI Taxonomy" id="1802519"/>
    <lineage>
        <taxon>Bacteria</taxon>
        <taxon>Candidatus Woeseibacteriota</taxon>
    </lineage>
</organism>
<evidence type="ECO:0000259" key="2">
    <source>
        <dbReference type="Pfam" id="PF00535"/>
    </source>
</evidence>
<name>A0A1F8BDH1_9BACT</name>
<reference evidence="3 4" key="1">
    <citation type="journal article" date="2016" name="Nat. Commun.">
        <title>Thousands of microbial genomes shed light on interconnected biogeochemical processes in an aquifer system.</title>
        <authorList>
            <person name="Anantharaman K."/>
            <person name="Brown C.T."/>
            <person name="Hug L.A."/>
            <person name="Sharon I."/>
            <person name="Castelle C.J."/>
            <person name="Probst A.J."/>
            <person name="Thomas B.C."/>
            <person name="Singh A."/>
            <person name="Wilkins M.J."/>
            <person name="Karaoz U."/>
            <person name="Brodie E.L."/>
            <person name="Williams K.H."/>
            <person name="Hubbard S.S."/>
            <person name="Banfield J.F."/>
        </authorList>
    </citation>
    <scope>NUCLEOTIDE SEQUENCE [LARGE SCALE GENOMIC DNA]</scope>
</reference>
<dbReference type="EMBL" id="MGHF01000029">
    <property type="protein sequence ID" value="OGM62082.1"/>
    <property type="molecule type" value="Genomic_DNA"/>
</dbReference>
<feature type="domain" description="Glycosyltransferase 2-like" evidence="2">
    <location>
        <begin position="19"/>
        <end position="191"/>
    </location>
</feature>
<evidence type="ECO:0000313" key="3">
    <source>
        <dbReference type="EMBL" id="OGM62082.1"/>
    </source>
</evidence>
<accession>A0A1F8BDH1</accession>
<evidence type="ECO:0000313" key="4">
    <source>
        <dbReference type="Proteomes" id="UP000177082"/>
    </source>
</evidence>
<keyword evidence="1" id="KW-1133">Transmembrane helix</keyword>
<dbReference type="PANTHER" id="PTHR43179:SF10">
    <property type="entry name" value="GLYCOSYL TRANSFERASE"/>
    <property type="match status" value="1"/>
</dbReference>
<dbReference type="InterPro" id="IPR001173">
    <property type="entry name" value="Glyco_trans_2-like"/>
</dbReference>